<sequence length="343" mass="37190">MTKSSRSGLQQKRVTLRDVADRAGVSETTASHVMTGRRYVAEATQQRVLSVMEELKYRPNQVARSLRARSTSTVAFIVKDIANVSATTSIREAAALLRRRGFATTMVDSPDEGFSSGLLQQVVDRLPSGVIFFGQDPEPAAARLLRQASVPFVVGGLGAAHTGDWDIVYTDQAAAIRRITAVGLAHSQSRVCFIGGNWDDEGARTRLKGFTQAIEASRGALNSRDVQLVPYTVEGGRSAMANLLSDPPTLVVCGSDQIAIGAILKAQEAGLRIPQDIEVSGFDNVEASEIIRPSLTTIDARLAEQGMICAEMLLQRIELPESAAQRRELEPRVMERQSMRLSP</sequence>
<dbReference type="InterPro" id="IPR010982">
    <property type="entry name" value="Lambda_DNA-bd_dom_sf"/>
</dbReference>
<dbReference type="SUPFAM" id="SSF53822">
    <property type="entry name" value="Periplasmic binding protein-like I"/>
    <property type="match status" value="1"/>
</dbReference>
<dbReference type="PROSITE" id="PS00356">
    <property type="entry name" value="HTH_LACI_1"/>
    <property type="match status" value="1"/>
</dbReference>
<dbReference type="SMART" id="SM00354">
    <property type="entry name" value="HTH_LACI"/>
    <property type="match status" value="1"/>
</dbReference>
<keyword evidence="6" id="KW-1185">Reference proteome</keyword>
<feature type="domain" description="HTH lacI-type" evidence="4">
    <location>
        <begin position="14"/>
        <end position="68"/>
    </location>
</feature>
<proteinExistence type="predicted"/>
<keyword evidence="3" id="KW-0804">Transcription</keyword>
<dbReference type="Pfam" id="PF13377">
    <property type="entry name" value="Peripla_BP_3"/>
    <property type="match status" value="1"/>
</dbReference>
<dbReference type="InterPro" id="IPR046335">
    <property type="entry name" value="LacI/GalR-like_sensor"/>
</dbReference>
<dbReference type="RefSeq" id="WP_311863484.1">
    <property type="nucleotide sequence ID" value="NZ_JAUZVV010000003.1"/>
</dbReference>
<dbReference type="Pfam" id="PF00356">
    <property type="entry name" value="LacI"/>
    <property type="match status" value="1"/>
</dbReference>
<dbReference type="GO" id="GO:0003677">
    <property type="term" value="F:DNA binding"/>
    <property type="evidence" value="ECO:0007669"/>
    <property type="project" value="UniProtKB-KW"/>
</dbReference>
<evidence type="ECO:0000313" key="5">
    <source>
        <dbReference type="EMBL" id="MDT3318139.1"/>
    </source>
</evidence>
<dbReference type="InterPro" id="IPR000843">
    <property type="entry name" value="HTH_LacI"/>
</dbReference>
<dbReference type="PROSITE" id="PS50932">
    <property type="entry name" value="HTH_LACI_2"/>
    <property type="match status" value="1"/>
</dbReference>
<evidence type="ECO:0000313" key="6">
    <source>
        <dbReference type="Proteomes" id="UP001251849"/>
    </source>
</evidence>
<dbReference type="Proteomes" id="UP001251849">
    <property type="component" value="Unassembled WGS sequence"/>
</dbReference>
<dbReference type="CDD" id="cd06267">
    <property type="entry name" value="PBP1_LacI_sugar_binding-like"/>
    <property type="match status" value="1"/>
</dbReference>
<dbReference type="PANTHER" id="PTHR30146:SF138">
    <property type="entry name" value="TRANSCRIPTIONAL REGULATORY PROTEIN"/>
    <property type="match status" value="1"/>
</dbReference>
<keyword evidence="2 5" id="KW-0238">DNA-binding</keyword>
<evidence type="ECO:0000256" key="3">
    <source>
        <dbReference type="ARBA" id="ARBA00023163"/>
    </source>
</evidence>
<gene>
    <name evidence="5" type="ORF">Q9S71_15025</name>
</gene>
<dbReference type="CDD" id="cd01392">
    <property type="entry name" value="HTH_LacI"/>
    <property type="match status" value="1"/>
</dbReference>
<protein>
    <submittedName>
        <fullName evidence="5">LacI family DNA-binding transcriptional regulator</fullName>
    </submittedName>
</protein>
<organism evidence="5 6">
    <name type="scientific">Microbacterium gawkjiense</name>
    <dbReference type="NCBI Taxonomy" id="3067309"/>
    <lineage>
        <taxon>Bacteria</taxon>
        <taxon>Bacillati</taxon>
        <taxon>Actinomycetota</taxon>
        <taxon>Actinomycetes</taxon>
        <taxon>Micrococcales</taxon>
        <taxon>Microbacteriaceae</taxon>
        <taxon>Microbacterium</taxon>
    </lineage>
</organism>
<name>A0ABU3GEA3_9MICO</name>
<evidence type="ECO:0000256" key="2">
    <source>
        <dbReference type="ARBA" id="ARBA00023125"/>
    </source>
</evidence>
<dbReference type="PANTHER" id="PTHR30146">
    <property type="entry name" value="LACI-RELATED TRANSCRIPTIONAL REPRESSOR"/>
    <property type="match status" value="1"/>
</dbReference>
<accession>A0ABU3GEA3</accession>
<comment type="caution">
    <text evidence="5">The sequence shown here is derived from an EMBL/GenBank/DDBJ whole genome shotgun (WGS) entry which is preliminary data.</text>
</comment>
<dbReference type="Gene3D" id="3.40.50.2300">
    <property type="match status" value="2"/>
</dbReference>
<keyword evidence="1" id="KW-0805">Transcription regulation</keyword>
<dbReference type="Gene3D" id="1.10.260.40">
    <property type="entry name" value="lambda repressor-like DNA-binding domains"/>
    <property type="match status" value="1"/>
</dbReference>
<evidence type="ECO:0000256" key="1">
    <source>
        <dbReference type="ARBA" id="ARBA00023015"/>
    </source>
</evidence>
<dbReference type="InterPro" id="IPR028082">
    <property type="entry name" value="Peripla_BP_I"/>
</dbReference>
<dbReference type="SUPFAM" id="SSF47413">
    <property type="entry name" value="lambda repressor-like DNA-binding domains"/>
    <property type="match status" value="1"/>
</dbReference>
<evidence type="ECO:0000259" key="4">
    <source>
        <dbReference type="PROSITE" id="PS50932"/>
    </source>
</evidence>
<dbReference type="EMBL" id="JAUZVV010000003">
    <property type="protein sequence ID" value="MDT3318139.1"/>
    <property type="molecule type" value="Genomic_DNA"/>
</dbReference>
<reference evidence="5 6" key="1">
    <citation type="submission" date="2023-08" db="EMBL/GenBank/DDBJ databases">
        <title>Microbacterium aquilitoris sp. nov. and Microbacterium gwkjibeachense sp. nov., isolated from beach.</title>
        <authorList>
            <person name="Lee S.D."/>
            <person name="Yang H."/>
            <person name="Kim I."/>
        </authorList>
    </citation>
    <scope>NUCLEOTIDE SEQUENCE [LARGE SCALE GENOMIC DNA]</scope>
    <source>
        <strain evidence="5 6">KSW4-11</strain>
    </source>
</reference>